<feature type="binding site" evidence="6">
    <location>
        <position position="104"/>
    </location>
    <ligand>
        <name>FMN</name>
        <dbReference type="ChEBI" id="CHEBI:58210"/>
    </ligand>
</feature>
<keyword evidence="2 6" id="KW-0288">FMN</keyword>
<reference evidence="9 11" key="1">
    <citation type="submission" date="2021-06" db="EMBL/GenBank/DDBJ databases">
        <title>Genome-based taxonomic framework of Microbacterium strains isolated from marine environment, the description of four new species and reclassification of four preexisting species.</title>
        <authorList>
            <person name="Lee S.D."/>
            <person name="Kim S.-M."/>
            <person name="Byeon Y.-S."/>
            <person name="Yang H.L."/>
            <person name="Kim I.S."/>
        </authorList>
    </citation>
    <scope>NUCLEOTIDE SEQUENCE [LARGE SCALE GENOMIC DNA]</scope>
    <source>
        <strain evidence="8">KACC 20510</strain>
        <strain evidence="9 11">KACC 20514</strain>
    </source>
</reference>
<evidence type="ECO:0000256" key="5">
    <source>
        <dbReference type="ARBA" id="ARBA00033748"/>
    </source>
</evidence>
<sequence>MASRIIINAFEMSCVTHQAPGLWRHPDNRADEYNRLSYWTELAQLLERGTFDAMFIADVVGVYDVYRDSAAPALQDAAQIPVGDPLLQVPAMAAVTDHLGFGVTIASTYAQPYALARTLSTLDHFTDGRIGWNVVTSYLDSAARNLGLGTQIAHDDRYGIADEFLDVTYKLWEGSWEDDAVRRDRDAGVFTDPARVHPIAHHGTHFDVPGIHLAEPSPQRTPVIFQAGASPRGQEFAARHGEAIFINGLTPELTRRTTDSIRAKAAAIGRPADSVKILTLATVIVAETDEEAYARYDEYRAYVSLEGALALYGGWSGVDLSTLDPDEPLAYVDTDAARSALSIFTKADPTRQWTPRDIADYVGIGGIGAVIVGSATTVADELERWVEVGGVDGFNFAYVVSPGTFEDIVTHLIPELRRRGRVWDRYPEGTLRDRLSGRPTVPEWHPAHPYRGAYAGARSAADGGAALTTVPAGGER</sequence>
<keyword evidence="4" id="KW-0503">Monooxygenase</keyword>
<dbReference type="PANTHER" id="PTHR30011">
    <property type="entry name" value="ALKANESULFONATE MONOOXYGENASE-RELATED"/>
    <property type="match status" value="1"/>
</dbReference>
<evidence type="ECO:0000256" key="2">
    <source>
        <dbReference type="ARBA" id="ARBA00022643"/>
    </source>
</evidence>
<dbReference type="Gene3D" id="3.20.20.30">
    <property type="entry name" value="Luciferase-like domain"/>
    <property type="match status" value="1"/>
</dbReference>
<evidence type="ECO:0000259" key="7">
    <source>
        <dbReference type="Pfam" id="PF00296"/>
    </source>
</evidence>
<name>A0AAJ2HGL8_9MICO</name>
<evidence type="ECO:0000256" key="6">
    <source>
        <dbReference type="PIRSR" id="PIRSR000337-1"/>
    </source>
</evidence>
<dbReference type="GO" id="GO:0016705">
    <property type="term" value="F:oxidoreductase activity, acting on paired donors, with incorporation or reduction of molecular oxygen"/>
    <property type="evidence" value="ECO:0007669"/>
    <property type="project" value="InterPro"/>
</dbReference>
<dbReference type="GO" id="GO:0004497">
    <property type="term" value="F:monooxygenase activity"/>
    <property type="evidence" value="ECO:0007669"/>
    <property type="project" value="UniProtKB-KW"/>
</dbReference>
<evidence type="ECO:0000256" key="1">
    <source>
        <dbReference type="ARBA" id="ARBA00022630"/>
    </source>
</evidence>
<dbReference type="InterPro" id="IPR016215">
    <property type="entry name" value="NTA_MOA"/>
</dbReference>
<dbReference type="GeneID" id="301456644"/>
<dbReference type="SUPFAM" id="SSF51679">
    <property type="entry name" value="Bacterial luciferase-like"/>
    <property type="match status" value="1"/>
</dbReference>
<evidence type="ECO:0000256" key="3">
    <source>
        <dbReference type="ARBA" id="ARBA00023002"/>
    </source>
</evidence>
<proteinExistence type="inferred from homology"/>
<evidence type="ECO:0000313" key="9">
    <source>
        <dbReference type="EMBL" id="MDS0244069.1"/>
    </source>
</evidence>
<keyword evidence="10" id="KW-1185">Reference proteome</keyword>
<feature type="binding site" evidence="6">
    <location>
        <position position="158"/>
    </location>
    <ligand>
        <name>FMN</name>
        <dbReference type="ChEBI" id="CHEBI:58210"/>
    </ligand>
</feature>
<evidence type="ECO:0000313" key="11">
    <source>
        <dbReference type="Proteomes" id="UP001183582"/>
    </source>
</evidence>
<feature type="domain" description="Luciferase-like" evidence="7">
    <location>
        <begin position="28"/>
        <end position="390"/>
    </location>
</feature>
<feature type="binding site" evidence="6">
    <location>
        <position position="154"/>
    </location>
    <ligand>
        <name>FMN</name>
        <dbReference type="ChEBI" id="CHEBI:58210"/>
    </ligand>
</feature>
<feature type="binding site" evidence="6">
    <location>
        <position position="230"/>
    </location>
    <ligand>
        <name>FMN</name>
        <dbReference type="ChEBI" id="CHEBI:58210"/>
    </ligand>
</feature>
<gene>
    <name evidence="8" type="ORF">KZC48_08135</name>
    <name evidence="9" type="ORF">KZC50_00420</name>
</gene>
<comment type="similarity">
    <text evidence="5">Belongs to the NtaA/SnaA/DszA monooxygenase family.</text>
</comment>
<dbReference type="PANTHER" id="PTHR30011:SF16">
    <property type="entry name" value="C2H2 FINGER DOMAIN TRANSCRIPTION FACTOR (EUROFUNG)-RELATED"/>
    <property type="match status" value="1"/>
</dbReference>
<accession>A0AAJ2HGL8</accession>
<protein>
    <submittedName>
        <fullName evidence="9">LLM class flavin-dependent oxidoreductase</fullName>
    </submittedName>
</protein>
<dbReference type="NCBIfam" id="TIGR03860">
    <property type="entry name" value="FMN_nitrolo"/>
    <property type="match status" value="1"/>
</dbReference>
<dbReference type="AlphaFoldDB" id="A0AAJ2HGL8"/>
<dbReference type="EMBL" id="JAHWXH010000001">
    <property type="protein sequence ID" value="MDS0244069.1"/>
    <property type="molecule type" value="Genomic_DNA"/>
</dbReference>
<evidence type="ECO:0000256" key="4">
    <source>
        <dbReference type="ARBA" id="ARBA00023033"/>
    </source>
</evidence>
<comment type="caution">
    <text evidence="9">The sequence shown here is derived from an EMBL/GenBank/DDBJ whole genome shotgun (WGS) entry which is preliminary data.</text>
</comment>
<feature type="binding site" evidence="6">
    <location>
        <position position="58"/>
    </location>
    <ligand>
        <name>FMN</name>
        <dbReference type="ChEBI" id="CHEBI:58210"/>
    </ligand>
</feature>
<evidence type="ECO:0000313" key="10">
    <source>
        <dbReference type="Proteomes" id="UP001172731"/>
    </source>
</evidence>
<dbReference type="InterPro" id="IPR011251">
    <property type="entry name" value="Luciferase-like_dom"/>
</dbReference>
<dbReference type="InterPro" id="IPR051260">
    <property type="entry name" value="Diverse_substr_monoxygenases"/>
</dbReference>
<evidence type="ECO:0000313" key="8">
    <source>
        <dbReference type="EMBL" id="MDN4464367.1"/>
    </source>
</evidence>
<dbReference type="InterPro" id="IPR036661">
    <property type="entry name" value="Luciferase-like_sf"/>
</dbReference>
<keyword evidence="3" id="KW-0560">Oxidoreductase</keyword>
<dbReference type="Proteomes" id="UP001172731">
    <property type="component" value="Unassembled WGS sequence"/>
</dbReference>
<keyword evidence="1 6" id="KW-0285">Flavoprotein</keyword>
<dbReference type="PIRSF" id="PIRSF000337">
    <property type="entry name" value="NTA_MOA"/>
    <property type="match status" value="1"/>
</dbReference>
<dbReference type="RefSeq" id="WP_301133756.1">
    <property type="nucleotide sequence ID" value="NZ_BAAAGR010000004.1"/>
</dbReference>
<dbReference type="Pfam" id="PF00296">
    <property type="entry name" value="Bac_luciferase"/>
    <property type="match status" value="1"/>
</dbReference>
<dbReference type="EMBL" id="JAHWXI010000007">
    <property type="protein sequence ID" value="MDN4464367.1"/>
    <property type="molecule type" value="Genomic_DNA"/>
</dbReference>
<dbReference type="Proteomes" id="UP001183582">
    <property type="component" value="Unassembled WGS sequence"/>
</dbReference>
<organism evidence="9 11">
    <name type="scientific">Microbacterium aurantiacum</name>
    <dbReference type="NCBI Taxonomy" id="162393"/>
    <lineage>
        <taxon>Bacteria</taxon>
        <taxon>Bacillati</taxon>
        <taxon>Actinomycetota</taxon>
        <taxon>Actinomycetes</taxon>
        <taxon>Micrococcales</taxon>
        <taxon>Microbacteriaceae</taxon>
        <taxon>Microbacterium</taxon>
    </lineage>
</organism>